<dbReference type="InterPro" id="IPR027396">
    <property type="entry name" value="DsrEFH-like"/>
</dbReference>
<evidence type="ECO:0000313" key="5">
    <source>
        <dbReference type="EMBL" id="MCJ8145962.1"/>
    </source>
</evidence>
<protein>
    <submittedName>
        <fullName evidence="5">Sulfurtransferase complex subunit TusD</fullName>
    </submittedName>
</protein>
<reference evidence="5" key="1">
    <citation type="submission" date="2022-02" db="EMBL/GenBank/DDBJ databases">
        <title>Acinetobacter A3.8 sp. nov., isolated from Sediment (Zhairuo Island).</title>
        <authorList>
            <person name="Zheng K."/>
        </authorList>
    </citation>
    <scope>NUCLEOTIDE SEQUENCE</scope>
    <source>
        <strain evidence="5">A3.8</strain>
    </source>
</reference>
<accession>A0A9X1WXU8</accession>
<dbReference type="InterPro" id="IPR017463">
    <property type="entry name" value="Sulphur_relay_TusD/DsrE"/>
</dbReference>
<organism evidence="5 6">
    <name type="scientific">Acinetobacter sedimenti</name>
    <dbReference type="NCBI Taxonomy" id="2919922"/>
    <lineage>
        <taxon>Bacteria</taxon>
        <taxon>Pseudomonadati</taxon>
        <taxon>Pseudomonadota</taxon>
        <taxon>Gammaproteobacteria</taxon>
        <taxon>Moraxellales</taxon>
        <taxon>Moraxellaceae</taxon>
        <taxon>Acinetobacter</taxon>
    </lineage>
</organism>
<dbReference type="InterPro" id="IPR003787">
    <property type="entry name" value="Sulphur_relay_DsrE/F-like"/>
</dbReference>
<keyword evidence="6" id="KW-1185">Reference proteome</keyword>
<dbReference type="GO" id="GO:0016783">
    <property type="term" value="F:sulfurtransferase activity"/>
    <property type="evidence" value="ECO:0007669"/>
    <property type="project" value="InterPro"/>
</dbReference>
<dbReference type="Pfam" id="PF02635">
    <property type="entry name" value="DsrE"/>
    <property type="match status" value="1"/>
</dbReference>
<name>A0A9X1WXU8_9GAMM</name>
<dbReference type="Proteomes" id="UP001139701">
    <property type="component" value="Unassembled WGS sequence"/>
</dbReference>
<gene>
    <name evidence="5" type="primary">tusD</name>
    <name evidence="5" type="ORF">MKI79_03400</name>
</gene>
<comment type="similarity">
    <text evidence="2">Belongs to the DsrE/TusD family.</text>
</comment>
<keyword evidence="3" id="KW-0963">Cytoplasm</keyword>
<dbReference type="AlphaFoldDB" id="A0A9X1WXU8"/>
<keyword evidence="4" id="KW-0808">Transferase</keyword>
<sequence>MHTLILITAAPTTRLAYHAFQLACAMKSKQQSFEVFFYQDAVSIANAQLWRAEDELNLTQAWQTLNVPLNVCVSAALSRGVSDEENAKRHHLAHDNLAEQYTLTGLGTLAEAIKSADHLLQF</sequence>
<dbReference type="RefSeq" id="WP_241570663.1">
    <property type="nucleotide sequence ID" value="NZ_JAKUML010000004.1"/>
</dbReference>
<dbReference type="GO" id="GO:0002143">
    <property type="term" value="P:tRNA wobble position uridine thiolation"/>
    <property type="evidence" value="ECO:0007669"/>
    <property type="project" value="TreeGrafter"/>
</dbReference>
<comment type="subcellular location">
    <subcellularLocation>
        <location evidence="1">Cytoplasm</location>
    </subcellularLocation>
</comment>
<comment type="caution">
    <text evidence="5">The sequence shown here is derived from an EMBL/GenBank/DDBJ whole genome shotgun (WGS) entry which is preliminary data.</text>
</comment>
<dbReference type="GO" id="GO:1990228">
    <property type="term" value="C:sulfurtransferase complex"/>
    <property type="evidence" value="ECO:0007669"/>
    <property type="project" value="TreeGrafter"/>
</dbReference>
<dbReference type="SUPFAM" id="SSF75169">
    <property type="entry name" value="DsrEFH-like"/>
    <property type="match status" value="1"/>
</dbReference>
<evidence type="ECO:0000256" key="3">
    <source>
        <dbReference type="ARBA" id="ARBA00022490"/>
    </source>
</evidence>
<dbReference type="PANTHER" id="PTHR34874">
    <property type="entry name" value="PROTEIN YCHN"/>
    <property type="match status" value="1"/>
</dbReference>
<dbReference type="PANTHER" id="PTHR34874:SF3">
    <property type="entry name" value="SULFURTRANSFERASE TUSD"/>
    <property type="match status" value="1"/>
</dbReference>
<dbReference type="NCBIfam" id="TIGR03012">
    <property type="entry name" value="sulf_tusD_dsrE"/>
    <property type="match status" value="1"/>
</dbReference>
<dbReference type="Gene3D" id="3.40.1260.10">
    <property type="entry name" value="DsrEFH-like"/>
    <property type="match status" value="1"/>
</dbReference>
<evidence type="ECO:0000313" key="6">
    <source>
        <dbReference type="Proteomes" id="UP001139701"/>
    </source>
</evidence>
<evidence type="ECO:0000256" key="2">
    <source>
        <dbReference type="ARBA" id="ARBA00007067"/>
    </source>
</evidence>
<evidence type="ECO:0000256" key="4">
    <source>
        <dbReference type="ARBA" id="ARBA00022679"/>
    </source>
</evidence>
<proteinExistence type="inferred from homology"/>
<dbReference type="NCBIfam" id="NF001237">
    <property type="entry name" value="PRK00207.1"/>
    <property type="match status" value="1"/>
</dbReference>
<evidence type="ECO:0000256" key="1">
    <source>
        <dbReference type="ARBA" id="ARBA00004496"/>
    </source>
</evidence>
<dbReference type="GO" id="GO:0097163">
    <property type="term" value="F:sulfur carrier activity"/>
    <property type="evidence" value="ECO:0007669"/>
    <property type="project" value="TreeGrafter"/>
</dbReference>
<dbReference type="EMBL" id="JAKUML010000004">
    <property type="protein sequence ID" value="MCJ8145962.1"/>
    <property type="molecule type" value="Genomic_DNA"/>
</dbReference>